<protein>
    <submittedName>
        <fullName evidence="1">Uncharacterized protein</fullName>
    </submittedName>
</protein>
<evidence type="ECO:0000313" key="2">
    <source>
        <dbReference type="Proteomes" id="UP000007305"/>
    </source>
</evidence>
<dbReference type="AlphaFoldDB" id="A0A804PR41"/>
<proteinExistence type="predicted"/>
<keyword evidence="2" id="KW-1185">Reference proteome</keyword>
<dbReference type="Gramene" id="Zm00001eb262810_T001">
    <property type="protein sequence ID" value="Zm00001eb262810_P001"/>
    <property type="gene ID" value="Zm00001eb262810"/>
</dbReference>
<evidence type="ECO:0000313" key="1">
    <source>
        <dbReference type="EnsemblPlants" id="Zm00001eb262810_P001"/>
    </source>
</evidence>
<reference evidence="1" key="2">
    <citation type="submission" date="2019-07" db="EMBL/GenBank/DDBJ databases">
        <authorList>
            <person name="Seetharam A."/>
            <person name="Woodhouse M."/>
            <person name="Cannon E."/>
        </authorList>
    </citation>
    <scope>NUCLEOTIDE SEQUENCE [LARGE SCALE GENOMIC DNA]</scope>
    <source>
        <strain evidence="1">cv. B73</strain>
    </source>
</reference>
<dbReference type="Proteomes" id="UP000007305">
    <property type="component" value="Chromosome 6"/>
</dbReference>
<name>A0A804PR41_MAIZE</name>
<organism evidence="1 2">
    <name type="scientific">Zea mays</name>
    <name type="common">Maize</name>
    <dbReference type="NCBI Taxonomy" id="4577"/>
    <lineage>
        <taxon>Eukaryota</taxon>
        <taxon>Viridiplantae</taxon>
        <taxon>Streptophyta</taxon>
        <taxon>Embryophyta</taxon>
        <taxon>Tracheophyta</taxon>
        <taxon>Spermatophyta</taxon>
        <taxon>Magnoliopsida</taxon>
        <taxon>Liliopsida</taxon>
        <taxon>Poales</taxon>
        <taxon>Poaceae</taxon>
        <taxon>PACMAD clade</taxon>
        <taxon>Panicoideae</taxon>
        <taxon>Andropogonodae</taxon>
        <taxon>Andropogoneae</taxon>
        <taxon>Tripsacinae</taxon>
        <taxon>Zea</taxon>
    </lineage>
</organism>
<sequence length="104" mass="11819">MMNKNNRRNSQELCVLSVCVPIRIPLNQLPEHVEGLSKTVINCFFHGMQKKEGTLYTITLGFTCFYDILTLEHQILGIEMGESCLLLCTIIECSMDCSCNPFQL</sequence>
<dbReference type="EnsemblPlants" id="Zm00001eb262810_T001">
    <property type="protein sequence ID" value="Zm00001eb262810_P001"/>
    <property type="gene ID" value="Zm00001eb262810"/>
</dbReference>
<reference evidence="2" key="1">
    <citation type="journal article" date="2009" name="Science">
        <title>The B73 maize genome: complexity, diversity, and dynamics.</title>
        <authorList>
            <person name="Schnable P.S."/>
            <person name="Ware D."/>
            <person name="Fulton R.S."/>
            <person name="Stein J.C."/>
            <person name="Wei F."/>
            <person name="Pasternak S."/>
            <person name="Liang C."/>
            <person name="Zhang J."/>
            <person name="Fulton L."/>
            <person name="Graves T.A."/>
            <person name="Minx P."/>
            <person name="Reily A.D."/>
            <person name="Courtney L."/>
            <person name="Kruchowski S.S."/>
            <person name="Tomlinson C."/>
            <person name="Strong C."/>
            <person name="Delehaunty K."/>
            <person name="Fronick C."/>
            <person name="Courtney B."/>
            <person name="Rock S.M."/>
            <person name="Belter E."/>
            <person name="Du F."/>
            <person name="Kim K."/>
            <person name="Abbott R.M."/>
            <person name="Cotton M."/>
            <person name="Levy A."/>
            <person name="Marchetto P."/>
            <person name="Ochoa K."/>
            <person name="Jackson S.M."/>
            <person name="Gillam B."/>
            <person name="Chen W."/>
            <person name="Yan L."/>
            <person name="Higginbotham J."/>
            <person name="Cardenas M."/>
            <person name="Waligorski J."/>
            <person name="Applebaum E."/>
            <person name="Phelps L."/>
            <person name="Falcone J."/>
            <person name="Kanchi K."/>
            <person name="Thane T."/>
            <person name="Scimone A."/>
            <person name="Thane N."/>
            <person name="Henke J."/>
            <person name="Wang T."/>
            <person name="Ruppert J."/>
            <person name="Shah N."/>
            <person name="Rotter K."/>
            <person name="Hodges J."/>
            <person name="Ingenthron E."/>
            <person name="Cordes M."/>
            <person name="Kohlberg S."/>
            <person name="Sgro J."/>
            <person name="Delgado B."/>
            <person name="Mead K."/>
            <person name="Chinwalla A."/>
            <person name="Leonard S."/>
            <person name="Crouse K."/>
            <person name="Collura K."/>
            <person name="Kudrna D."/>
            <person name="Currie J."/>
            <person name="He R."/>
            <person name="Angelova A."/>
            <person name="Rajasekar S."/>
            <person name="Mueller T."/>
            <person name="Lomeli R."/>
            <person name="Scara G."/>
            <person name="Ko A."/>
            <person name="Delaney K."/>
            <person name="Wissotski M."/>
            <person name="Lopez G."/>
            <person name="Campos D."/>
            <person name="Braidotti M."/>
            <person name="Ashley E."/>
            <person name="Golser W."/>
            <person name="Kim H."/>
            <person name="Lee S."/>
            <person name="Lin J."/>
            <person name="Dujmic Z."/>
            <person name="Kim W."/>
            <person name="Talag J."/>
            <person name="Zuccolo A."/>
            <person name="Fan C."/>
            <person name="Sebastian A."/>
            <person name="Kramer M."/>
            <person name="Spiegel L."/>
            <person name="Nascimento L."/>
            <person name="Zutavern T."/>
            <person name="Miller B."/>
            <person name="Ambroise C."/>
            <person name="Muller S."/>
            <person name="Spooner W."/>
            <person name="Narechania A."/>
            <person name="Ren L."/>
            <person name="Wei S."/>
            <person name="Kumari S."/>
            <person name="Faga B."/>
            <person name="Levy M.J."/>
            <person name="McMahan L."/>
            <person name="Van Buren P."/>
            <person name="Vaughn M.W."/>
            <person name="Ying K."/>
            <person name="Yeh C.-T."/>
            <person name="Emrich S.J."/>
            <person name="Jia Y."/>
            <person name="Kalyanaraman A."/>
            <person name="Hsia A.-P."/>
            <person name="Barbazuk W.B."/>
            <person name="Baucom R.S."/>
            <person name="Brutnell T.P."/>
            <person name="Carpita N.C."/>
            <person name="Chaparro C."/>
            <person name="Chia J.-M."/>
            <person name="Deragon J.-M."/>
            <person name="Estill J.C."/>
            <person name="Fu Y."/>
            <person name="Jeddeloh J.A."/>
            <person name="Han Y."/>
            <person name="Lee H."/>
            <person name="Li P."/>
            <person name="Lisch D.R."/>
            <person name="Liu S."/>
            <person name="Liu Z."/>
            <person name="Nagel D.H."/>
            <person name="McCann M.C."/>
            <person name="SanMiguel P."/>
            <person name="Myers A.M."/>
            <person name="Nettleton D."/>
            <person name="Nguyen J."/>
            <person name="Penning B.W."/>
            <person name="Ponnala L."/>
            <person name="Schneider K.L."/>
            <person name="Schwartz D.C."/>
            <person name="Sharma A."/>
            <person name="Soderlund C."/>
            <person name="Springer N.M."/>
            <person name="Sun Q."/>
            <person name="Wang H."/>
            <person name="Waterman M."/>
            <person name="Westerman R."/>
            <person name="Wolfgruber T.K."/>
            <person name="Yang L."/>
            <person name="Yu Y."/>
            <person name="Zhang L."/>
            <person name="Zhou S."/>
            <person name="Zhu Q."/>
            <person name="Bennetzen J.L."/>
            <person name="Dawe R.K."/>
            <person name="Jiang J."/>
            <person name="Jiang N."/>
            <person name="Presting G.G."/>
            <person name="Wessler S.R."/>
            <person name="Aluru S."/>
            <person name="Martienssen R.A."/>
            <person name="Clifton S.W."/>
            <person name="McCombie W.R."/>
            <person name="Wing R.A."/>
            <person name="Wilson R.K."/>
        </authorList>
    </citation>
    <scope>NUCLEOTIDE SEQUENCE [LARGE SCALE GENOMIC DNA]</scope>
    <source>
        <strain evidence="2">cv. B73</strain>
    </source>
</reference>
<accession>A0A804PR41</accession>
<dbReference type="InParanoid" id="A0A804PR41"/>
<reference evidence="1" key="3">
    <citation type="submission" date="2021-05" db="UniProtKB">
        <authorList>
            <consortium name="EnsemblPlants"/>
        </authorList>
    </citation>
    <scope>IDENTIFICATION</scope>
    <source>
        <strain evidence="1">cv. B73</strain>
    </source>
</reference>